<dbReference type="GO" id="GO:0003677">
    <property type="term" value="F:DNA binding"/>
    <property type="evidence" value="ECO:0007669"/>
    <property type="project" value="UniProtKB-KW"/>
</dbReference>
<dbReference type="Proteomes" id="UP000583387">
    <property type="component" value="Unassembled WGS sequence"/>
</dbReference>
<dbReference type="SMART" id="SM00422">
    <property type="entry name" value="HTH_MERR"/>
    <property type="match status" value="1"/>
</dbReference>
<dbReference type="PANTHER" id="PTHR30204">
    <property type="entry name" value="REDOX-CYCLING DRUG-SENSING TRANSCRIPTIONAL ACTIVATOR SOXR"/>
    <property type="match status" value="1"/>
</dbReference>
<organism evidence="4 5">
    <name type="scientific">Zestomonas carbonaria</name>
    <dbReference type="NCBI Taxonomy" id="2762745"/>
    <lineage>
        <taxon>Bacteria</taxon>
        <taxon>Pseudomonadati</taxon>
        <taxon>Pseudomonadota</taxon>
        <taxon>Gammaproteobacteria</taxon>
        <taxon>Pseudomonadales</taxon>
        <taxon>Pseudomonadaceae</taxon>
        <taxon>Zestomonas</taxon>
    </lineage>
</organism>
<sequence length="139" mass="15998">MQIGELASRAGISTRVLRHYESRELIESTRLENGYRDYAPIMLQRVLWIRELIECGFSTRQIRGLLQHLDEEEDSEGFLACLQQHLEKLRALDALLAQLADRRARLAAKIERYMPLQDESPFAVAPPPPVRVRSTTTPE</sequence>
<feature type="domain" description="HTH merR-type" evidence="3">
    <location>
        <begin position="1"/>
        <end position="68"/>
    </location>
</feature>
<proteinExistence type="predicted"/>
<protein>
    <submittedName>
        <fullName evidence="4">Nodulation protein NolA</fullName>
    </submittedName>
</protein>
<dbReference type="PANTHER" id="PTHR30204:SF93">
    <property type="entry name" value="HTH MERR-TYPE DOMAIN-CONTAINING PROTEIN"/>
    <property type="match status" value="1"/>
</dbReference>
<evidence type="ECO:0000313" key="4">
    <source>
        <dbReference type="EMBL" id="CAD5108555.1"/>
    </source>
</evidence>
<evidence type="ECO:0000256" key="2">
    <source>
        <dbReference type="SAM" id="Coils"/>
    </source>
</evidence>
<feature type="coiled-coil region" evidence="2">
    <location>
        <begin position="82"/>
        <end position="109"/>
    </location>
</feature>
<dbReference type="InterPro" id="IPR047057">
    <property type="entry name" value="MerR_fam"/>
</dbReference>
<dbReference type="GO" id="GO:0003700">
    <property type="term" value="F:DNA-binding transcription factor activity"/>
    <property type="evidence" value="ECO:0007669"/>
    <property type="project" value="InterPro"/>
</dbReference>
<dbReference type="PROSITE" id="PS50937">
    <property type="entry name" value="HTH_MERR_2"/>
    <property type="match status" value="1"/>
</dbReference>
<dbReference type="SUPFAM" id="SSF46955">
    <property type="entry name" value="Putative DNA-binding domain"/>
    <property type="match status" value="1"/>
</dbReference>
<dbReference type="Gene3D" id="1.10.1660.10">
    <property type="match status" value="1"/>
</dbReference>
<reference evidence="4 5" key="1">
    <citation type="submission" date="2020-08" db="EMBL/GenBank/DDBJ databases">
        <authorList>
            <person name="Criscuolo A."/>
        </authorList>
    </citation>
    <scope>NUCLEOTIDE SEQUENCE [LARGE SCALE GENOMIC DNA]</scope>
    <source>
        <strain evidence="4">CIP111764</strain>
    </source>
</reference>
<dbReference type="RefSeq" id="WP_187671877.1">
    <property type="nucleotide sequence ID" value="NZ_CAJFCI010000056.1"/>
</dbReference>
<dbReference type="InterPro" id="IPR000551">
    <property type="entry name" value="MerR-type_HTH_dom"/>
</dbReference>
<keyword evidence="5" id="KW-1185">Reference proteome</keyword>
<keyword evidence="2" id="KW-0175">Coiled coil</keyword>
<dbReference type="PRINTS" id="PR00040">
    <property type="entry name" value="HTHMERR"/>
</dbReference>
<accession>A0A7U7EP74</accession>
<evidence type="ECO:0000259" key="3">
    <source>
        <dbReference type="PROSITE" id="PS50937"/>
    </source>
</evidence>
<dbReference type="EMBL" id="CAJFCI010000056">
    <property type="protein sequence ID" value="CAD5108555.1"/>
    <property type="molecule type" value="Genomic_DNA"/>
</dbReference>
<dbReference type="AlphaFoldDB" id="A0A7U7EP74"/>
<dbReference type="InterPro" id="IPR009061">
    <property type="entry name" value="DNA-bd_dom_put_sf"/>
</dbReference>
<dbReference type="Pfam" id="PF13411">
    <property type="entry name" value="MerR_1"/>
    <property type="match status" value="1"/>
</dbReference>
<name>A0A7U7EP74_9GAMM</name>
<gene>
    <name evidence="4" type="primary">nolA</name>
    <name evidence="4" type="ORF">PSEWESI4_02843</name>
</gene>
<keyword evidence="1" id="KW-0238">DNA-binding</keyword>
<comment type="caution">
    <text evidence="4">The sequence shown here is derived from an EMBL/GenBank/DDBJ whole genome shotgun (WGS) entry which is preliminary data.</text>
</comment>
<evidence type="ECO:0000313" key="5">
    <source>
        <dbReference type="Proteomes" id="UP000583387"/>
    </source>
</evidence>
<evidence type="ECO:0000256" key="1">
    <source>
        <dbReference type="ARBA" id="ARBA00023125"/>
    </source>
</evidence>